<dbReference type="InterPro" id="IPR010730">
    <property type="entry name" value="HET"/>
</dbReference>
<reference evidence="2" key="1">
    <citation type="journal article" date="2023" name="Mol. Phylogenet. Evol.">
        <title>Genome-scale phylogeny and comparative genomics of the fungal order Sordariales.</title>
        <authorList>
            <person name="Hensen N."/>
            <person name="Bonometti L."/>
            <person name="Westerberg I."/>
            <person name="Brannstrom I.O."/>
            <person name="Guillou S."/>
            <person name="Cros-Aarteil S."/>
            <person name="Calhoun S."/>
            <person name="Haridas S."/>
            <person name="Kuo A."/>
            <person name="Mondo S."/>
            <person name="Pangilinan J."/>
            <person name="Riley R."/>
            <person name="LaButti K."/>
            <person name="Andreopoulos B."/>
            <person name="Lipzen A."/>
            <person name="Chen C."/>
            <person name="Yan M."/>
            <person name="Daum C."/>
            <person name="Ng V."/>
            <person name="Clum A."/>
            <person name="Steindorff A."/>
            <person name="Ohm R.A."/>
            <person name="Martin F."/>
            <person name="Silar P."/>
            <person name="Natvig D.O."/>
            <person name="Lalanne C."/>
            <person name="Gautier V."/>
            <person name="Ament-Velasquez S.L."/>
            <person name="Kruys A."/>
            <person name="Hutchinson M.I."/>
            <person name="Powell A.J."/>
            <person name="Barry K."/>
            <person name="Miller A.N."/>
            <person name="Grigoriev I.V."/>
            <person name="Debuchy R."/>
            <person name="Gladieux P."/>
            <person name="Hiltunen Thoren M."/>
            <person name="Johannesson H."/>
        </authorList>
    </citation>
    <scope>NUCLEOTIDE SEQUENCE</scope>
    <source>
        <strain evidence="2">CBS 118394</strain>
    </source>
</reference>
<dbReference type="PANTHER" id="PTHR33112:SF12">
    <property type="entry name" value="HETEROKARYON INCOMPATIBILITY DOMAIN-CONTAINING PROTEIN"/>
    <property type="match status" value="1"/>
</dbReference>
<protein>
    <recommendedName>
        <fullName evidence="1">Heterokaryon incompatibility domain-containing protein</fullName>
    </recommendedName>
</protein>
<dbReference type="PANTHER" id="PTHR33112">
    <property type="entry name" value="DOMAIN PROTEIN, PUTATIVE-RELATED"/>
    <property type="match status" value="1"/>
</dbReference>
<dbReference type="Pfam" id="PF06985">
    <property type="entry name" value="HET"/>
    <property type="match status" value="1"/>
</dbReference>
<gene>
    <name evidence="2" type="ORF">B0H66DRAFT_589296</name>
</gene>
<organism evidence="2 3">
    <name type="scientific">Apodospora peruviana</name>
    <dbReference type="NCBI Taxonomy" id="516989"/>
    <lineage>
        <taxon>Eukaryota</taxon>
        <taxon>Fungi</taxon>
        <taxon>Dikarya</taxon>
        <taxon>Ascomycota</taxon>
        <taxon>Pezizomycotina</taxon>
        <taxon>Sordariomycetes</taxon>
        <taxon>Sordariomycetidae</taxon>
        <taxon>Sordariales</taxon>
        <taxon>Lasiosphaeriaceae</taxon>
        <taxon>Apodospora</taxon>
    </lineage>
</organism>
<dbReference type="EMBL" id="JAUEDM010000002">
    <property type="protein sequence ID" value="KAK3326748.1"/>
    <property type="molecule type" value="Genomic_DNA"/>
</dbReference>
<keyword evidence="3" id="KW-1185">Reference proteome</keyword>
<proteinExistence type="predicted"/>
<evidence type="ECO:0000313" key="2">
    <source>
        <dbReference type="EMBL" id="KAK3326748.1"/>
    </source>
</evidence>
<dbReference type="AlphaFoldDB" id="A0AAE0MCJ8"/>
<sequence length="614" mass="70174">MPRMAQLWLATSQGLKVSWTRKETIASHGRQRDEMILSSIGELLLINVSRARHALGDYMRTWWRSGNGKEERELREVREEVYLVSADSTDSSPATKHYGDSKALIVKWLDACEMRHDGAHPLCQGNWKRRFRSLVDSNSFGVIDVVGKRLCNPPVKNGEPARFGALSYVWGEKTRSGHEALQTTAKNVSSRIEIGGLSKVWDRFPRAIRDALNLAEDLMHGEDGKGLDRLRSWEANAKNMDLIYGNAAFTICAADGADSNAGLLALHCSEKDEPRRAWITPEVRLTVSKPPESVIDASEWNHRAWTFQEHILSQRLYFECRKTSWSQEDGPSEVGNGRELAAWHGLLHQAYKDLEQRPIRDWLLNHTWIIWHIRDREGGLHPLSRRRPGCCRVNDLDVDENTALDGDYGRPLRDTWYRDHARGQTAFSKRLPDHPFGVRGPNLKETRNHMFFHNRSGGGSSYDDHLSFDESKPDHRPYQPVLQFWTLECEFPVVRGDNSLAMNNLQRFNIMDTSTNCQRGTVVMDEEWADEHIKDGQRCTFVALSEAKCITKEEKDSWARYPGSAEEGSEWCCFYVMAVTMDVKRGVSERVGLGKIFQRAFQKSGCKWSEIILG</sequence>
<evidence type="ECO:0000259" key="1">
    <source>
        <dbReference type="Pfam" id="PF06985"/>
    </source>
</evidence>
<name>A0AAE0MCJ8_9PEZI</name>
<dbReference type="Proteomes" id="UP001283341">
    <property type="component" value="Unassembled WGS sequence"/>
</dbReference>
<feature type="domain" description="Heterokaryon incompatibility" evidence="1">
    <location>
        <begin position="164"/>
        <end position="309"/>
    </location>
</feature>
<reference evidence="2" key="2">
    <citation type="submission" date="2023-06" db="EMBL/GenBank/DDBJ databases">
        <authorList>
            <consortium name="Lawrence Berkeley National Laboratory"/>
            <person name="Haridas S."/>
            <person name="Hensen N."/>
            <person name="Bonometti L."/>
            <person name="Westerberg I."/>
            <person name="Brannstrom I.O."/>
            <person name="Guillou S."/>
            <person name="Cros-Aarteil S."/>
            <person name="Calhoun S."/>
            <person name="Kuo A."/>
            <person name="Mondo S."/>
            <person name="Pangilinan J."/>
            <person name="Riley R."/>
            <person name="Labutti K."/>
            <person name="Andreopoulos B."/>
            <person name="Lipzen A."/>
            <person name="Chen C."/>
            <person name="Yanf M."/>
            <person name="Daum C."/>
            <person name="Ng V."/>
            <person name="Clum A."/>
            <person name="Steindorff A."/>
            <person name="Ohm R."/>
            <person name="Martin F."/>
            <person name="Silar P."/>
            <person name="Natvig D."/>
            <person name="Lalanne C."/>
            <person name="Gautier V."/>
            <person name="Ament-Velasquez S.L."/>
            <person name="Kruys A."/>
            <person name="Hutchinson M.I."/>
            <person name="Powell A.J."/>
            <person name="Barry K."/>
            <person name="Miller A.N."/>
            <person name="Grigoriev I.V."/>
            <person name="Debuchy R."/>
            <person name="Gladieux P."/>
            <person name="Thoren M.H."/>
            <person name="Johannesson H."/>
        </authorList>
    </citation>
    <scope>NUCLEOTIDE SEQUENCE</scope>
    <source>
        <strain evidence="2">CBS 118394</strain>
    </source>
</reference>
<comment type="caution">
    <text evidence="2">The sequence shown here is derived from an EMBL/GenBank/DDBJ whole genome shotgun (WGS) entry which is preliminary data.</text>
</comment>
<evidence type="ECO:0000313" key="3">
    <source>
        <dbReference type="Proteomes" id="UP001283341"/>
    </source>
</evidence>
<accession>A0AAE0MCJ8</accession>